<dbReference type="GO" id="GO:0004222">
    <property type="term" value="F:metalloendopeptidase activity"/>
    <property type="evidence" value="ECO:0007669"/>
    <property type="project" value="UniProtKB-UniRule"/>
</dbReference>
<protein>
    <recommendedName>
        <fullName evidence="4">Germination protease</fullName>
        <ecNumber evidence="4">3.4.24.78</ecNumber>
    </recommendedName>
    <alternativeName>
        <fullName evidence="4">GPR endopeptidase</fullName>
    </alternativeName>
    <alternativeName>
        <fullName evidence="4">Germination proteinase</fullName>
    </alternativeName>
    <alternativeName>
        <fullName evidence="4">Spore protease</fullName>
    </alternativeName>
</protein>
<evidence type="ECO:0000256" key="4">
    <source>
        <dbReference type="HAMAP-Rule" id="MF_00626"/>
    </source>
</evidence>
<proteinExistence type="inferred from homology"/>
<dbReference type="EMBL" id="VTPS01000010">
    <property type="protein sequence ID" value="TZE81833.1"/>
    <property type="molecule type" value="Genomic_DNA"/>
</dbReference>
<comment type="similarity">
    <text evidence="4">Belongs to the peptidase A25 family.</text>
</comment>
<keyword evidence="3 4" id="KW-0865">Zymogen</keyword>
<organism evidence="5 6">
    <name type="scientific">Calorimonas adulescens</name>
    <dbReference type="NCBI Taxonomy" id="2606906"/>
    <lineage>
        <taxon>Bacteria</taxon>
        <taxon>Bacillati</taxon>
        <taxon>Bacillota</taxon>
        <taxon>Clostridia</taxon>
        <taxon>Thermoanaerobacterales</taxon>
        <taxon>Thermoanaerobacteraceae</taxon>
        <taxon>Calorimonas</taxon>
    </lineage>
</organism>
<comment type="PTM">
    <text evidence="4">Autoproteolytically processed. The inactive tetrameric zymogen termed p46 autoprocesses to a smaller form termed p41, which is active only during spore germination.</text>
</comment>
<reference evidence="5 6" key="1">
    <citation type="submission" date="2019-08" db="EMBL/GenBank/DDBJ databases">
        <title>Calorimonas adulescens gen. nov., sp. nov., an anaerobic thermophilic bacterium from Sakhalin hot spring.</title>
        <authorList>
            <person name="Khomyakova M.A."/>
            <person name="Merkel A.Y."/>
            <person name="Novikov A."/>
            <person name="Bonch-Osmolovskaya E.A."/>
            <person name="Slobodkin A.I."/>
        </authorList>
    </citation>
    <scope>NUCLEOTIDE SEQUENCE [LARGE SCALE GENOMIC DNA]</scope>
    <source>
        <strain evidence="5 6">A05MB</strain>
    </source>
</reference>
<dbReference type="GO" id="GO:0009847">
    <property type="term" value="P:spore germination"/>
    <property type="evidence" value="ECO:0007669"/>
    <property type="project" value="UniProtKB-UniRule"/>
</dbReference>
<keyword evidence="2 4" id="KW-0378">Hydrolase</keyword>
<sequence>MFSIRTDLAVEARELYKEGSGQEVPGVEVEEINAGDAKVTRVYVFNEVGSRSIGKPVGHYITIEAPGLVDNAPKYNDGISKLLTMELKNLLKLPENSTTLVVGLGNWNVTADSLGPKVVSRVQVTRQIFQYTPNEIGPGYRRVCAIAPGVLGITGIETSDIIKGIVDRVKPDAVIAIDALASRKLTRVNTTIQITDTGINPGSGLGNYRSPLNYQALGIPVIAIGVPTVVDAATVARDAIQMLIDSMKKSGSAPADYQFLNNLSEEQKYSMIREVLIPYEANLVVTPKESDELMDSISGIISKGIDSAIHPALANI</sequence>
<gene>
    <name evidence="4" type="primary">gpr</name>
    <name evidence="5" type="ORF">FWJ32_07595</name>
</gene>
<comment type="catalytic activity">
    <reaction evidence="4">
        <text>Endopeptidase action with P4 Glu or Asp, P1 preferably Glu &gt; Asp, P1' hydrophobic and P2' Ala.</text>
        <dbReference type="EC" id="3.4.24.78"/>
    </reaction>
</comment>
<dbReference type="Pfam" id="PF03418">
    <property type="entry name" value="Peptidase_A25"/>
    <property type="match status" value="2"/>
</dbReference>
<dbReference type="InterPro" id="IPR023430">
    <property type="entry name" value="Pept_HybD-like_dom_sf"/>
</dbReference>
<dbReference type="EC" id="3.4.24.78" evidence="4"/>
<dbReference type="HAMAP" id="MF_00626">
    <property type="entry name" value="Germination_prot"/>
    <property type="match status" value="1"/>
</dbReference>
<feature type="propeptide" id="PRO_5023527853" evidence="4">
    <location>
        <begin position="1"/>
        <end position="7"/>
    </location>
</feature>
<evidence type="ECO:0000313" key="6">
    <source>
        <dbReference type="Proteomes" id="UP000322976"/>
    </source>
</evidence>
<evidence type="ECO:0000313" key="5">
    <source>
        <dbReference type="EMBL" id="TZE81833.1"/>
    </source>
</evidence>
<accession>A0A5D8QE80</accession>
<dbReference type="AlphaFoldDB" id="A0A5D8QE80"/>
<dbReference type="PIRSF" id="PIRSF019549">
    <property type="entry name" value="Peptidase_A25"/>
    <property type="match status" value="1"/>
</dbReference>
<dbReference type="GO" id="GO:0006508">
    <property type="term" value="P:proteolysis"/>
    <property type="evidence" value="ECO:0007669"/>
    <property type="project" value="UniProtKB-UniRule"/>
</dbReference>
<dbReference type="NCBIfam" id="TIGR01441">
    <property type="entry name" value="GPR"/>
    <property type="match status" value="1"/>
</dbReference>
<dbReference type="Proteomes" id="UP000322976">
    <property type="component" value="Unassembled WGS sequence"/>
</dbReference>
<name>A0A5D8QE80_9THEO</name>
<evidence type="ECO:0000256" key="1">
    <source>
        <dbReference type="ARBA" id="ARBA00022670"/>
    </source>
</evidence>
<comment type="function">
    <text evidence="4">Initiates the rapid degradation of small, acid-soluble proteins during spore germination.</text>
</comment>
<dbReference type="InterPro" id="IPR005080">
    <property type="entry name" value="Peptidase_A25"/>
</dbReference>
<evidence type="ECO:0000256" key="3">
    <source>
        <dbReference type="ARBA" id="ARBA00023145"/>
    </source>
</evidence>
<dbReference type="RefSeq" id="WP_149545359.1">
    <property type="nucleotide sequence ID" value="NZ_VTPS01000010.1"/>
</dbReference>
<comment type="subunit">
    <text evidence="4">Homotetramer.</text>
</comment>
<evidence type="ECO:0000256" key="2">
    <source>
        <dbReference type="ARBA" id="ARBA00022801"/>
    </source>
</evidence>
<feature type="chain" id="PRO_5023527854" description="Germination protease" evidence="4">
    <location>
        <begin position="8"/>
        <end position="316"/>
    </location>
</feature>
<comment type="caution">
    <text evidence="5">The sequence shown here is derived from an EMBL/GenBank/DDBJ whole genome shotgun (WGS) entry which is preliminary data.</text>
</comment>
<dbReference type="Gene3D" id="3.40.50.1450">
    <property type="entry name" value="HybD-like"/>
    <property type="match status" value="1"/>
</dbReference>
<keyword evidence="1 4" id="KW-0645">Protease</keyword>
<dbReference type="SUPFAM" id="SSF53163">
    <property type="entry name" value="HybD-like"/>
    <property type="match status" value="1"/>
</dbReference>
<keyword evidence="6" id="KW-1185">Reference proteome</keyword>